<dbReference type="Pfam" id="PF25472">
    <property type="entry name" value="DUF7902"/>
    <property type="match status" value="1"/>
</dbReference>
<dbReference type="Gene3D" id="3.40.50.300">
    <property type="entry name" value="P-loop containing nucleotide triphosphate hydrolases"/>
    <property type="match status" value="1"/>
</dbReference>
<dbReference type="GO" id="GO:0016887">
    <property type="term" value="F:ATP hydrolysis activity"/>
    <property type="evidence" value="ECO:0007669"/>
    <property type="project" value="InterPro"/>
</dbReference>
<feature type="coiled-coil region" evidence="1">
    <location>
        <begin position="488"/>
        <end position="515"/>
    </location>
</feature>
<dbReference type="RefSeq" id="WP_079207631.1">
    <property type="nucleotide sequence ID" value="NZ_CP011859.1"/>
</dbReference>
<evidence type="ECO:0000313" key="4">
    <source>
        <dbReference type="Proteomes" id="UP000189883"/>
    </source>
</evidence>
<dbReference type="InterPro" id="IPR003959">
    <property type="entry name" value="ATPase_AAA_core"/>
</dbReference>
<dbReference type="SMART" id="SM00382">
    <property type="entry name" value="AAA"/>
    <property type="match status" value="1"/>
</dbReference>
<dbReference type="InterPro" id="IPR020958">
    <property type="entry name" value="DUF3686"/>
</dbReference>
<dbReference type="InterPro" id="IPR003593">
    <property type="entry name" value="AAA+_ATPase"/>
</dbReference>
<protein>
    <recommendedName>
        <fullName evidence="2">AAA+ ATPase domain-containing protein</fullName>
    </recommendedName>
</protein>
<gene>
    <name evidence="3" type="ORF">AB406_1503</name>
</gene>
<proteinExistence type="predicted"/>
<reference evidence="3 4" key="1">
    <citation type="submission" date="2015-06" db="EMBL/GenBank/DDBJ databases">
        <title>R. anatipestifer strain HXb2 is the most virulent strain so far, and the genome sequence would help us uncover the pathogenesis.</title>
        <authorList>
            <person name="Hu Q."/>
            <person name="Qi J."/>
            <person name="Bo H."/>
            <person name="Liu G."/>
            <person name="Tao M."/>
            <person name="Ding Y."/>
            <person name="Xue Y."/>
        </authorList>
    </citation>
    <scope>NUCLEOTIDE SEQUENCE [LARGE SCALE GENOMIC DNA]</scope>
    <source>
        <strain evidence="3 4">HXb2</strain>
    </source>
</reference>
<keyword evidence="1" id="KW-0175">Coiled coil</keyword>
<feature type="coiled-coil region" evidence="1">
    <location>
        <begin position="606"/>
        <end position="633"/>
    </location>
</feature>
<dbReference type="SUPFAM" id="SSF52540">
    <property type="entry name" value="P-loop containing nucleoside triphosphate hydrolases"/>
    <property type="match status" value="1"/>
</dbReference>
<dbReference type="EMBL" id="CP011859">
    <property type="protein sequence ID" value="AQY22448.1"/>
    <property type="molecule type" value="Genomic_DNA"/>
</dbReference>
<dbReference type="InterPro" id="IPR057224">
    <property type="entry name" value="DUF7902"/>
</dbReference>
<dbReference type="InterPro" id="IPR027417">
    <property type="entry name" value="P-loop_NTPase"/>
</dbReference>
<evidence type="ECO:0000256" key="1">
    <source>
        <dbReference type="SAM" id="Coils"/>
    </source>
</evidence>
<organism evidence="3 4">
    <name type="scientific">Riemerella anatipestifer</name>
    <name type="common">Moraxella anatipestifer</name>
    <dbReference type="NCBI Taxonomy" id="34085"/>
    <lineage>
        <taxon>Bacteria</taxon>
        <taxon>Pseudomonadati</taxon>
        <taxon>Bacteroidota</taxon>
        <taxon>Flavobacteriia</taxon>
        <taxon>Flavobacteriales</taxon>
        <taxon>Weeksellaceae</taxon>
        <taxon>Riemerella</taxon>
    </lineage>
</organism>
<evidence type="ECO:0000259" key="2">
    <source>
        <dbReference type="SMART" id="SM00382"/>
    </source>
</evidence>
<evidence type="ECO:0000313" key="3">
    <source>
        <dbReference type="EMBL" id="AQY22448.1"/>
    </source>
</evidence>
<name>A0A1S7DTQ7_RIEAN</name>
<accession>A0A1S7DTQ7</accession>
<dbReference type="Proteomes" id="UP000189883">
    <property type="component" value="Chromosome"/>
</dbReference>
<dbReference type="Pfam" id="PF12458">
    <property type="entry name" value="DUF3686"/>
    <property type="match status" value="1"/>
</dbReference>
<sequence>MSKDNLQSGTYEIIQNRLNEQKNHLSHKLAALNEDRKKVFGGIDFSLIANERISTEQSCKIKDLFAVNHLCIVGYNTHLGLKTEVEVTDVFALYAFQENRFEPQPITFLDDANFVQEFKNLYKYYRNTQFVRFYYTQNYLYFVFQLSANASDIKAFKWLIKDNELHFIDSRSASEVKYPPQHEFQWVKATRDMHRTGRHPHVSLADKVFVEAIGGDITIKVEDNTQTGKGIYSEPVAHKDQTLDDAEVHFFDYDNLVLFKIKPYQEDERYFIYNHKEKKVKRVDSLKHSAILLPENQGVIYSNGFALQTGEIKVIETEDKNIFFDRKITASNGENFLFAFYDETSNDYALIPYNIINQTIDTPIYCNGFSLFDNGILAYLKNTEESKNHLVQLWQTPFTKELVISETLRENELFKIGNKDLVKAMADCQELIVLLNKKDSYAGLYTDIVKRATSILDNYYFLDKESVKHLSEPISEIRKIAHAAINEYEKVVEIRKNTQAALDTLEEKFKQLLSQTSLVNYTALHQFIETLSEIRTLRGEMISAKELQYSDLPKIEAWEQQLNERADELAAQCVQFLLQDDALVVYEDKINALISETQQLSKSVEAKNIEQSLDELALQLELLVNIVNNLKIDDASHSTQIIEKISVIFSQINQQRIELNNKKREISGTELSADFKAQITLFDQASINFLELANTPDKADEYLTKLSIQLEELETKFIDFEEFIQIIADKREEVYTHFQNKMVQLTEAQNRRTQNLFQSGERILKNIISKAESFDTEVEINGYFASDLMVDKLRELVAQLNDLQDSNKAEELQTHLKTAQQDAIRKLKDKKEIYTDGENTINFGKYQFAVNQQKLDLSLVLRQGAYYYHITGTSFYEPLAFEAIQDYQEVWHQEFVSENTEVKKMEYLAWEIFLKNPAISSEETNRLLIEQFLKNHFGEGLVKGVHDEDALLILTKLQQLNNHLGLLRYNPSERALAQLFWFFLAPEEKVFYEKQFSAVHLLSDTFANSKQFTYLNATLSQKIDDFNKDFQGFCHTSAYNAAVYLKKEDRNRFVISKEAAELYQKFVNGLKEKGKDLVFSQQIEDLHHYPSACYDIVENALKTFLLAEHTEASQMVIEEASAFIITQNFHENQISTVSHTEAIAGLKSLDTNTEYILDFHDFSQRLSYYHQNIIPKFTELQKLKKEWIEKKKKELKLSSFKTSVLSSFVRNKLINEVYFNLIGANLAKQIGALGEQKRTDRMGMLLLVSPPGYGKTTLMEYVADRMGLVFMKINGPAIGHEITSTDPSEAKNAGARQELEKLNLALEMADNVMLYLDDIQHCNPEFLQKFISLADGQRKIEGIYNGVSKTYDMRSKRFCLVMAGNPYTESGDKFQIPDMLANRADIYNLGDISGTQTDLFELSLIENAITSNPYLTRLTQPAYQNLYQLYDAIQNQTPDPTIEGNFTAQEIADFRAVLEKIIQIRQVVLQVNSQYIQSAAMEDDYRTEPAFKLQGSYRDMSKLVTKVQPILSEAEVQALILEHYQNESQTLTTGAEANLLKLKEMMALLTETEATRWHHIQETFQKNKRLKGLGENDRMAQIAALLAEFSDGLKGIQEVLKRS</sequence>
<dbReference type="GO" id="GO:0005524">
    <property type="term" value="F:ATP binding"/>
    <property type="evidence" value="ECO:0007669"/>
    <property type="project" value="InterPro"/>
</dbReference>
<dbReference type="Pfam" id="PF00004">
    <property type="entry name" value="AAA"/>
    <property type="match status" value="1"/>
</dbReference>
<feature type="domain" description="AAA+ ATPase" evidence="2">
    <location>
        <begin position="1241"/>
        <end position="1390"/>
    </location>
</feature>